<reference evidence="1 2" key="1">
    <citation type="submission" date="2015-01" db="EMBL/GenBank/DDBJ databases">
        <title>Evolution of Trichinella species and genotypes.</title>
        <authorList>
            <person name="Korhonen P.K."/>
            <person name="Edoardo P."/>
            <person name="Giuseppe L.R."/>
            <person name="Gasser R.B."/>
        </authorList>
    </citation>
    <scope>NUCLEOTIDE SEQUENCE [LARGE SCALE GENOMIC DNA]</scope>
    <source>
        <strain evidence="1">ISS176</strain>
    </source>
</reference>
<name>A0A0V1JJL6_TRIPS</name>
<proteinExistence type="predicted"/>
<dbReference type="AlphaFoldDB" id="A0A0V1JJL6"/>
<accession>A0A0V1JJL6</accession>
<evidence type="ECO:0000313" key="1">
    <source>
        <dbReference type="EMBL" id="KRZ35151.1"/>
    </source>
</evidence>
<protein>
    <submittedName>
        <fullName evidence="1">Uncharacterized protein</fullName>
    </submittedName>
</protein>
<evidence type="ECO:0000313" key="2">
    <source>
        <dbReference type="Proteomes" id="UP000054826"/>
    </source>
</evidence>
<gene>
    <name evidence="1" type="ORF">T4C_10943</name>
</gene>
<dbReference type="Proteomes" id="UP000054826">
    <property type="component" value="Unassembled WGS sequence"/>
</dbReference>
<organism evidence="1 2">
    <name type="scientific">Trichinella pseudospiralis</name>
    <name type="common">Parasitic roundworm</name>
    <dbReference type="NCBI Taxonomy" id="6337"/>
    <lineage>
        <taxon>Eukaryota</taxon>
        <taxon>Metazoa</taxon>
        <taxon>Ecdysozoa</taxon>
        <taxon>Nematoda</taxon>
        <taxon>Enoplea</taxon>
        <taxon>Dorylaimia</taxon>
        <taxon>Trichinellida</taxon>
        <taxon>Trichinellidae</taxon>
        <taxon>Trichinella</taxon>
    </lineage>
</organism>
<comment type="caution">
    <text evidence="1">The sequence shown here is derived from an EMBL/GenBank/DDBJ whole genome shotgun (WGS) entry which is preliminary data.</text>
</comment>
<dbReference type="EMBL" id="JYDV01000095">
    <property type="protein sequence ID" value="KRZ35151.1"/>
    <property type="molecule type" value="Genomic_DNA"/>
</dbReference>
<sequence length="256" mass="27772">MDALQNIMNDSSTDELKKEAVASKHDVVCSLHCCGSGTTGVDVDDEDELALPIVDVALGPHVAPTPYAFVEGAFHLGDGEHEQLVPAETVLASADVAVAGDAENHLVFHHQPDRCLEGHFPVQAVPLAQTAYSAGSSLTHNSWTKFCQKSANRWQKLLNLASFSRCLPDRLWKRVALEKAGQATNILANSRCAQRVWSPIFCQVCLIACRSLSFNSKTLPVVKLSTRSISLHRFIARLIPKIHRTPLPAAAAAVVH</sequence>